<dbReference type="Pfam" id="PF11841">
    <property type="entry name" value="ELMO_ARM"/>
    <property type="match status" value="1"/>
</dbReference>
<organism evidence="6 7">
    <name type="scientific">Cutaneotrichosporon cavernicola</name>
    <dbReference type="NCBI Taxonomy" id="279322"/>
    <lineage>
        <taxon>Eukaryota</taxon>
        <taxon>Fungi</taxon>
        <taxon>Dikarya</taxon>
        <taxon>Basidiomycota</taxon>
        <taxon>Agaricomycotina</taxon>
        <taxon>Tremellomycetes</taxon>
        <taxon>Trichosporonales</taxon>
        <taxon>Trichosporonaceae</taxon>
        <taxon>Cutaneotrichosporon</taxon>
    </lineage>
</organism>
<dbReference type="InterPro" id="IPR011989">
    <property type="entry name" value="ARM-like"/>
</dbReference>
<evidence type="ECO:0000259" key="5">
    <source>
        <dbReference type="PROSITE" id="PS51335"/>
    </source>
</evidence>
<evidence type="ECO:0000313" key="6">
    <source>
        <dbReference type="EMBL" id="BEI92913.1"/>
    </source>
</evidence>
<evidence type="ECO:0000256" key="4">
    <source>
        <dbReference type="ARBA" id="ARBA00024863"/>
    </source>
</evidence>
<dbReference type="SUPFAM" id="SSF50729">
    <property type="entry name" value="PH domain-like"/>
    <property type="match status" value="1"/>
</dbReference>
<dbReference type="InterPro" id="IPR024574">
    <property type="entry name" value="ELMO_ARM"/>
</dbReference>
<dbReference type="GO" id="GO:0007015">
    <property type="term" value="P:actin filament organization"/>
    <property type="evidence" value="ECO:0007669"/>
    <property type="project" value="TreeGrafter"/>
</dbReference>
<dbReference type="PANTHER" id="PTHR12771:SF56">
    <property type="entry name" value="CED-12"/>
    <property type="match status" value="1"/>
</dbReference>
<dbReference type="GO" id="GO:0017124">
    <property type="term" value="F:SH3 domain binding"/>
    <property type="evidence" value="ECO:0007669"/>
    <property type="project" value="UniProtKB-KW"/>
</dbReference>
<reference evidence="6" key="1">
    <citation type="journal article" date="2023" name="BMC Genomics">
        <title>Chromosome-level genome assemblies of Cutaneotrichosporon spp. (Trichosporonales, Basidiomycota) reveal imbalanced evolution between nucleotide sequences and chromosome synteny.</title>
        <authorList>
            <person name="Kobayashi Y."/>
            <person name="Kayamori A."/>
            <person name="Aoki K."/>
            <person name="Shiwa Y."/>
            <person name="Matsutani M."/>
            <person name="Fujita N."/>
            <person name="Sugita T."/>
            <person name="Iwasaki W."/>
            <person name="Tanaka N."/>
            <person name="Takashima M."/>
        </authorList>
    </citation>
    <scope>NUCLEOTIDE SEQUENCE</scope>
    <source>
        <strain evidence="6">HIS019</strain>
    </source>
</reference>
<dbReference type="GO" id="GO:0005886">
    <property type="term" value="C:plasma membrane"/>
    <property type="evidence" value="ECO:0007669"/>
    <property type="project" value="TreeGrafter"/>
</dbReference>
<proteinExistence type="predicted"/>
<feature type="domain" description="ELMO" evidence="5">
    <location>
        <begin position="371"/>
        <end position="551"/>
    </location>
</feature>
<dbReference type="Gene3D" id="1.25.10.10">
    <property type="entry name" value="Leucine-rich Repeat Variant"/>
    <property type="match status" value="1"/>
</dbReference>
<accession>A0AA48QX13</accession>
<evidence type="ECO:0000256" key="1">
    <source>
        <dbReference type="ARBA" id="ARBA00022703"/>
    </source>
</evidence>
<evidence type="ECO:0000256" key="2">
    <source>
        <dbReference type="ARBA" id="ARBA00022907"/>
    </source>
</evidence>
<dbReference type="InterPro" id="IPR006816">
    <property type="entry name" value="ELMO_dom"/>
</dbReference>
<dbReference type="RefSeq" id="XP_060458178.1">
    <property type="nucleotide sequence ID" value="XM_060601712.1"/>
</dbReference>
<sequence length="825" mass="91547">MSGKNENAVPTNLITYKGRRIPARIDPDASILRVVEIMAKSFNAAEHHITLALRDENDVLVTQQNIGTMVSQKETLKLVSAPVTEALAVVASLHTAKGKDANGEDPNATTAIVLPNKVEVLPLKLALFNLQKYIKEDDFAVEFMLKGGVGLLVELVEKVDGKAALTGNSLAYALQGIRGVMDYDNGWGEFSDDFIDRVLITLASSSAPNVVRPATVIVRKLITASPKGHIGKGKQRAQQRDAVNNYGFDRVFGRILAIGHEVPGEHGSGPAERIFRPIVKRLEGTRDLELSAQSLALINASLRSAHQEGSKRYSDLINVIEVLNTRKYVARLMSTSANNIVEPRILDFQTRYANVLRYHSLRPVRPQTNPTHERYLREIWTAGRLDEEDTGDLASPRPSMADYQASNIPRTWDGWRRMGLSIDFVDSTDALVETELFRAVGELGLHCLHYYATHEENFRSIVLEQLARPVDRRCPIGRASAECVKILNDHYKVTQSSQRSPTHFTPFLLNFPRLHTLVMKFFLRMWHDSESRHDDFDRLSYLVASQVRQTLADEHTKTWLNLERDFLSTNYRNIREGQMEMIEKEDGLLERGAVVALRGKVAKEATEVMSSQRVICMMRGSWFNAVNVLTAGIDQMAHSSPNRPLRFAILSPDKRTLAWSAFAARPKETPTFGSLKEHIDLANVTSVKLQTGCAVGSRSPDQVSKLSFSLMSGKEASLLDLDAIHAQQFAEWTDGLRVIKAHHAKTAAAAVAAAAAEIGQPVPESTTPPPEMGGMTTQESSNYVRILTELALKIRLLDITGDGIEIPHKVGVGSAPRSTDFWFAS</sequence>
<dbReference type="PROSITE" id="PS51335">
    <property type="entry name" value="ELMO"/>
    <property type="match status" value="1"/>
</dbReference>
<evidence type="ECO:0000313" key="7">
    <source>
        <dbReference type="Proteomes" id="UP001233271"/>
    </source>
</evidence>
<dbReference type="Gene3D" id="2.30.29.30">
    <property type="entry name" value="Pleckstrin-homology domain (PH domain)/Phosphotyrosine-binding domain (PTB)"/>
    <property type="match status" value="1"/>
</dbReference>
<dbReference type="KEGG" id="ccac:CcaHIS019_0505410"/>
<dbReference type="Proteomes" id="UP001233271">
    <property type="component" value="Chromosome 5"/>
</dbReference>
<dbReference type="GeneID" id="85496783"/>
<dbReference type="EMBL" id="AP028216">
    <property type="protein sequence ID" value="BEI92913.1"/>
    <property type="molecule type" value="Genomic_DNA"/>
</dbReference>
<keyword evidence="1" id="KW-0053">Apoptosis</keyword>
<dbReference type="PANTHER" id="PTHR12771">
    <property type="entry name" value="ENGULFMENT AND CELL MOTILITY"/>
    <property type="match status" value="1"/>
</dbReference>
<protein>
    <recommendedName>
        <fullName evidence="5">ELMO domain-containing protein</fullName>
    </recommendedName>
</protein>
<keyword evidence="7" id="KW-1185">Reference proteome</keyword>
<keyword evidence="3" id="KW-0729">SH3-binding</keyword>
<keyword evidence="2" id="KW-0581">Phagocytosis</keyword>
<dbReference type="InterPro" id="IPR011993">
    <property type="entry name" value="PH-like_dom_sf"/>
</dbReference>
<dbReference type="InterPro" id="IPR050868">
    <property type="entry name" value="ELMO_domain-containing"/>
</dbReference>
<gene>
    <name evidence="6" type="ORF">CcaverHIS019_0505410</name>
</gene>
<dbReference type="InterPro" id="IPR001849">
    <property type="entry name" value="PH_domain"/>
</dbReference>
<dbReference type="AlphaFoldDB" id="A0AA48QX13"/>
<name>A0AA48QX13_9TREE</name>
<dbReference type="Pfam" id="PF16457">
    <property type="entry name" value="PH_12"/>
    <property type="match status" value="1"/>
</dbReference>
<evidence type="ECO:0000256" key="3">
    <source>
        <dbReference type="ARBA" id="ARBA00023036"/>
    </source>
</evidence>
<dbReference type="Pfam" id="PF04727">
    <property type="entry name" value="ELMO_CED12"/>
    <property type="match status" value="1"/>
</dbReference>
<dbReference type="GO" id="GO:0048870">
    <property type="term" value="P:cell motility"/>
    <property type="evidence" value="ECO:0007669"/>
    <property type="project" value="TreeGrafter"/>
</dbReference>
<dbReference type="GO" id="GO:0006915">
    <property type="term" value="P:apoptotic process"/>
    <property type="evidence" value="ECO:0007669"/>
    <property type="project" value="UniProtKB-KW"/>
</dbReference>
<comment type="function">
    <text evidence="4">Involved in cytoskeletal rearrangements required for phagocytosis of apoptotic cells and cell motility. Acts in association with DOCK1 and CRK. Was initially proposed to be required in complex with DOCK1 to activate Rac Rho small GTPases. May enhance the guanine nucleotide exchange factor (GEF) activity of DOCK1.</text>
</comment>